<dbReference type="RefSeq" id="WP_154529162.1">
    <property type="nucleotide sequence ID" value="NZ_JAXDZJ010000030.1"/>
</dbReference>
<dbReference type="Proteomes" id="UP000473699">
    <property type="component" value="Unassembled WGS sequence"/>
</dbReference>
<evidence type="ECO:0000256" key="1">
    <source>
        <dbReference type="SAM" id="MobiDB-lite"/>
    </source>
</evidence>
<feature type="signal peptide" evidence="2">
    <location>
        <begin position="1"/>
        <end position="20"/>
    </location>
</feature>
<evidence type="ECO:0000256" key="2">
    <source>
        <dbReference type="SAM" id="SignalP"/>
    </source>
</evidence>
<evidence type="ECO:0000313" key="4">
    <source>
        <dbReference type="Proteomes" id="UP000473699"/>
    </source>
</evidence>
<name>A0A6L5YEP0_9BACT</name>
<dbReference type="AlphaFoldDB" id="A0A6L5YEP0"/>
<gene>
    <name evidence="3" type="ORF">FYJ74_08515</name>
</gene>
<organism evidence="3 4">
    <name type="scientific">Pyramidobacter porci</name>
    <dbReference type="NCBI Taxonomy" id="2605789"/>
    <lineage>
        <taxon>Bacteria</taxon>
        <taxon>Thermotogati</taxon>
        <taxon>Synergistota</taxon>
        <taxon>Synergistia</taxon>
        <taxon>Synergistales</taxon>
        <taxon>Dethiosulfovibrionaceae</taxon>
        <taxon>Pyramidobacter</taxon>
    </lineage>
</organism>
<keyword evidence="4" id="KW-1185">Reference proteome</keyword>
<evidence type="ECO:0000313" key="3">
    <source>
        <dbReference type="EMBL" id="MST56072.1"/>
    </source>
</evidence>
<feature type="chain" id="PRO_5026909504" evidence="2">
    <location>
        <begin position="21"/>
        <end position="353"/>
    </location>
</feature>
<protein>
    <submittedName>
        <fullName evidence="3">Uncharacterized protein</fullName>
    </submittedName>
</protein>
<feature type="region of interest" description="Disordered" evidence="1">
    <location>
        <begin position="334"/>
        <end position="353"/>
    </location>
</feature>
<sequence length="353" mass="37473">MKKVGIVLLVCSLLGSAAGAATDTTAAKQIDWLENAIYGSVRSGGLISRLDSVEKDLYGTKLQGTLAERESAHIDYLEKGTEGQPSLLYKMSVAEWGLEIFNNADKPLVERIPVVEKRLEGSSMEDKPIAMRVERVLGMVVSDPVTSEPVEVPAGTVVRLQLMETLKPSVTKKGDRVLLKLTHNLIVNNKLVAPVGAPAEGLVTSVKKPRSFGRPSEIRISVKSLRTLGSPTLPLSEGEASKKATEFEASYAAAAGTSLVGALALGPLGLAGGFFIRGNAKEVPAGAIMYSETEKNVSVPAYPIPASLGALANDKYVDVLSGKTVNLQKVNEEKTKVENAAEPPKKATEIDNL</sequence>
<reference evidence="3 4" key="1">
    <citation type="submission" date="2019-08" db="EMBL/GenBank/DDBJ databases">
        <title>In-depth cultivation of the pig gut microbiome towards novel bacterial diversity and tailored functional studies.</title>
        <authorList>
            <person name="Wylensek D."/>
            <person name="Hitch T.C.A."/>
            <person name="Clavel T."/>
        </authorList>
    </citation>
    <scope>NUCLEOTIDE SEQUENCE [LARGE SCALE GENOMIC DNA]</scope>
    <source>
        <strain evidence="3 4">SM-530-WT-4B</strain>
    </source>
</reference>
<dbReference type="EMBL" id="VUNH01000009">
    <property type="protein sequence ID" value="MST56072.1"/>
    <property type="molecule type" value="Genomic_DNA"/>
</dbReference>
<comment type="caution">
    <text evidence="3">The sequence shown here is derived from an EMBL/GenBank/DDBJ whole genome shotgun (WGS) entry which is preliminary data.</text>
</comment>
<accession>A0A6L5YEP0</accession>
<proteinExistence type="predicted"/>
<keyword evidence="2" id="KW-0732">Signal</keyword>